<proteinExistence type="predicted"/>
<feature type="transmembrane region" description="Helical" evidence="5">
    <location>
        <begin position="166"/>
        <end position="186"/>
    </location>
</feature>
<feature type="transmembrane region" description="Helical" evidence="5">
    <location>
        <begin position="240"/>
        <end position="261"/>
    </location>
</feature>
<evidence type="ECO:0000256" key="5">
    <source>
        <dbReference type="SAM" id="Phobius"/>
    </source>
</evidence>
<accession>A0A0E3Z260</accession>
<feature type="transmembrane region" description="Helical" evidence="5">
    <location>
        <begin position="206"/>
        <end position="228"/>
    </location>
</feature>
<dbReference type="Pfam" id="PF01699">
    <property type="entry name" value="Na_Ca_ex"/>
    <property type="match status" value="2"/>
</dbReference>
<dbReference type="OrthoDB" id="9794225at2"/>
<dbReference type="InterPro" id="IPR044880">
    <property type="entry name" value="NCX_ion-bd_dom_sf"/>
</dbReference>
<dbReference type="GO" id="GO:0006874">
    <property type="term" value="P:intracellular calcium ion homeostasis"/>
    <property type="evidence" value="ECO:0007669"/>
    <property type="project" value="TreeGrafter"/>
</dbReference>
<evidence type="ECO:0000256" key="3">
    <source>
        <dbReference type="ARBA" id="ARBA00022989"/>
    </source>
</evidence>
<comment type="subcellular location">
    <subcellularLocation>
        <location evidence="1">Membrane</location>
        <topology evidence="1">Multi-pass membrane protein</topology>
    </subcellularLocation>
</comment>
<feature type="domain" description="Sodium/calcium exchanger membrane region" evidence="6">
    <location>
        <begin position="172"/>
        <end position="310"/>
    </location>
</feature>
<feature type="transmembrane region" description="Helical" evidence="5">
    <location>
        <begin position="101"/>
        <end position="120"/>
    </location>
</feature>
<evidence type="ECO:0000259" key="6">
    <source>
        <dbReference type="Pfam" id="PF01699"/>
    </source>
</evidence>
<evidence type="ECO:0000256" key="4">
    <source>
        <dbReference type="ARBA" id="ARBA00023136"/>
    </source>
</evidence>
<keyword evidence="8" id="KW-1185">Reference proteome</keyword>
<dbReference type="KEGG" id="psuw:WQ53_10860"/>
<dbReference type="PANTHER" id="PTHR10846">
    <property type="entry name" value="SODIUM/POTASSIUM/CALCIUM EXCHANGER"/>
    <property type="match status" value="1"/>
</dbReference>
<evidence type="ECO:0000256" key="2">
    <source>
        <dbReference type="ARBA" id="ARBA00022692"/>
    </source>
</evidence>
<evidence type="ECO:0000313" key="7">
    <source>
        <dbReference type="EMBL" id="AKC87169.1"/>
    </source>
</evidence>
<dbReference type="AlphaFoldDB" id="A0A0E3Z260"/>
<protein>
    <submittedName>
        <fullName evidence="7">CaCA family Na+/Ca+ antiporter</fullName>
    </submittedName>
</protein>
<dbReference type="PATRIC" id="fig|314722.6.peg.2341"/>
<reference evidence="7 8" key="1">
    <citation type="journal article" date="2015" name="Genome Announc.">
        <title>Complete Genome Sequence of Pseudoxanthomonas suwonensis Strain J1, a Cellulose-Degrading Bacterium Isolated from Leaf- and Wood-Enriched Soil.</title>
        <authorList>
            <person name="Hou L."/>
            <person name="Jiang J."/>
            <person name="Xu Z."/>
            <person name="Zhou Y."/>
            <person name="Leung F.C."/>
        </authorList>
    </citation>
    <scope>NUCLEOTIDE SEQUENCE [LARGE SCALE GENOMIC DNA]</scope>
    <source>
        <strain evidence="7 8">J1</strain>
    </source>
</reference>
<feature type="transmembrane region" description="Helical" evidence="5">
    <location>
        <begin position="78"/>
        <end position="96"/>
    </location>
</feature>
<feature type="transmembrane region" description="Helical" evidence="5">
    <location>
        <begin position="298"/>
        <end position="315"/>
    </location>
</feature>
<gene>
    <name evidence="7" type="ORF">WQ53_10860</name>
</gene>
<keyword evidence="2 5" id="KW-0812">Transmembrane</keyword>
<name>A0A0E3Z260_9GAMM</name>
<keyword evidence="3 5" id="KW-1133">Transmembrane helix</keyword>
<dbReference type="RefSeq" id="WP_052632253.1">
    <property type="nucleotide sequence ID" value="NZ_CP011144.1"/>
</dbReference>
<evidence type="ECO:0000256" key="1">
    <source>
        <dbReference type="ARBA" id="ARBA00004141"/>
    </source>
</evidence>
<feature type="transmembrane region" description="Helical" evidence="5">
    <location>
        <begin position="126"/>
        <end position="145"/>
    </location>
</feature>
<dbReference type="InterPro" id="IPR004837">
    <property type="entry name" value="NaCa_Exmemb"/>
</dbReference>
<dbReference type="PANTHER" id="PTHR10846:SF8">
    <property type="entry name" value="INNER MEMBRANE PROTEIN YRBG"/>
    <property type="match status" value="1"/>
</dbReference>
<evidence type="ECO:0000313" key="8">
    <source>
        <dbReference type="Proteomes" id="UP000033067"/>
    </source>
</evidence>
<feature type="transmembrane region" description="Helical" evidence="5">
    <location>
        <begin position="267"/>
        <end position="286"/>
    </location>
</feature>
<dbReference type="GO" id="GO:0008273">
    <property type="term" value="F:calcium, potassium:sodium antiporter activity"/>
    <property type="evidence" value="ECO:0007669"/>
    <property type="project" value="TreeGrafter"/>
</dbReference>
<feature type="domain" description="Sodium/calcium exchanger membrane region" evidence="6">
    <location>
        <begin position="4"/>
        <end position="144"/>
    </location>
</feature>
<sequence length="316" mass="32679">MAEALGLFALGLLLLALGGDSVVKGVSGLAQHWGVRPFVAGLLLVAFGTSVPELAVNLRAVVQEQPHLALGNAVGSNVANLGLTLGLAALAAPLLLRARMLVPLLVLLAVATFALMVFGLDGYIGRIEGAVLLLGFLATTAFLLRKGARESDEVQAEIAGFAATRAGLGLNLVRLVIAFALLWFGARWVVAGGLGLGQAWGLTPLMVGLLPVAIGTALPEIAAAIAAARRGQGDMVAGHVIGSSLFNLLAIVGGMAVLQPLALPASFVKFELPAVLALTLLVYTLLRSGRRVTRQEGVILCLVFLAWVVLELLLFL</sequence>
<keyword evidence="4 5" id="KW-0472">Membrane</keyword>
<dbReference type="InterPro" id="IPR004481">
    <property type="entry name" value="K/Na/Ca-exchanger"/>
</dbReference>
<dbReference type="Gene3D" id="1.20.1420.30">
    <property type="entry name" value="NCX, central ion-binding region"/>
    <property type="match status" value="1"/>
</dbReference>
<dbReference type="Proteomes" id="UP000033067">
    <property type="component" value="Chromosome"/>
</dbReference>
<dbReference type="EMBL" id="CP011144">
    <property type="protein sequence ID" value="AKC87169.1"/>
    <property type="molecule type" value="Genomic_DNA"/>
</dbReference>
<dbReference type="NCBIfam" id="TIGR00367">
    <property type="entry name" value="calcium/sodium antiporter"/>
    <property type="match status" value="1"/>
</dbReference>
<dbReference type="GO" id="GO:0005886">
    <property type="term" value="C:plasma membrane"/>
    <property type="evidence" value="ECO:0007669"/>
    <property type="project" value="TreeGrafter"/>
</dbReference>
<dbReference type="GO" id="GO:0005262">
    <property type="term" value="F:calcium channel activity"/>
    <property type="evidence" value="ECO:0007669"/>
    <property type="project" value="TreeGrafter"/>
</dbReference>
<organism evidence="7 8">
    <name type="scientific">Pseudoxanthomonas suwonensis</name>
    <dbReference type="NCBI Taxonomy" id="314722"/>
    <lineage>
        <taxon>Bacteria</taxon>
        <taxon>Pseudomonadati</taxon>
        <taxon>Pseudomonadota</taxon>
        <taxon>Gammaproteobacteria</taxon>
        <taxon>Lysobacterales</taxon>
        <taxon>Lysobacteraceae</taxon>
        <taxon>Pseudoxanthomonas</taxon>
    </lineage>
</organism>